<feature type="compositionally biased region" description="Basic and acidic residues" evidence="1">
    <location>
        <begin position="120"/>
        <end position="131"/>
    </location>
</feature>
<proteinExistence type="predicted"/>
<sequence>MNKSCFLLAAGFTVLQELIYFQTGFAQPENVIEGNKSEFNGIVIEKNRSEASGSVIEGNKSEDTGVVIAKNNEDTTGVVIAKNTTSAGGGQKPVKSPVAQQTIIRKTTTTTGTRSSRRQIARETGRSSVKEPRIKPVVSTTIVQKTVVKPQSKPIVTLVASSTIPRRPTSTPARIAEPTPKSVVTLEPTPIKTPITEPTPAQQLPKNLQKANFLCIQENNQPTTVIELNQQKKLPVILWESEEFKEIGYDPQKRCELVSKRLAAYSKDSKFNYLTTGKIDGNPVICFTDQVNGECVKGTPERDGILITLSKGTNPDETLETLVALLETQNSTMRSPLQQ</sequence>
<reference evidence="2 3" key="1">
    <citation type="submission" date="2018-11" db="EMBL/GenBank/DDBJ databases">
        <title>Complete genome sequence of Microcystis aeruginosa NIES-102.</title>
        <authorList>
            <person name="Yamaguchi H."/>
            <person name="Suzuki S."/>
            <person name="Kawachi M."/>
        </authorList>
    </citation>
    <scope>NUCLEOTIDE SEQUENCE [LARGE SCALE GENOMIC DNA]</scope>
    <source>
        <strain evidence="2 3">NIES-102</strain>
    </source>
</reference>
<evidence type="ECO:0000313" key="2">
    <source>
        <dbReference type="EMBL" id="BBH42054.1"/>
    </source>
</evidence>
<evidence type="ECO:0000313" key="3">
    <source>
        <dbReference type="Proteomes" id="UP000278152"/>
    </source>
</evidence>
<dbReference type="EMBL" id="AP019314">
    <property type="protein sequence ID" value="BBH42054.1"/>
    <property type="molecule type" value="Genomic_DNA"/>
</dbReference>
<evidence type="ECO:0000256" key="1">
    <source>
        <dbReference type="SAM" id="MobiDB-lite"/>
    </source>
</evidence>
<gene>
    <name evidence="2" type="ORF">myaer102_46930</name>
</gene>
<organism evidence="2 3">
    <name type="scientific">Microcystis viridis NIES-102</name>
    <dbReference type="NCBI Taxonomy" id="213615"/>
    <lineage>
        <taxon>Bacteria</taxon>
        <taxon>Bacillati</taxon>
        <taxon>Cyanobacteriota</taxon>
        <taxon>Cyanophyceae</taxon>
        <taxon>Oscillatoriophycideae</taxon>
        <taxon>Chroococcales</taxon>
        <taxon>Microcystaceae</taxon>
        <taxon>Microcystis</taxon>
    </lineage>
</organism>
<dbReference type="KEGG" id="mvz:myaer102_46930"/>
<dbReference type="Pfam" id="PF14218">
    <property type="entry name" value="COP23"/>
    <property type="match status" value="1"/>
</dbReference>
<dbReference type="Proteomes" id="UP000278152">
    <property type="component" value="Chromosome"/>
</dbReference>
<feature type="region of interest" description="Disordered" evidence="1">
    <location>
        <begin position="107"/>
        <end position="131"/>
    </location>
</feature>
<protein>
    <submittedName>
        <fullName evidence="2">Uncharacterized protein</fullName>
    </submittedName>
</protein>
<dbReference type="InterPro" id="IPR025478">
    <property type="entry name" value="COP23"/>
</dbReference>
<accession>A0A3G9K483</accession>
<name>A0A3G9K483_MICVR</name>
<dbReference type="AlphaFoldDB" id="A0A3G9K483"/>
<dbReference type="RefSeq" id="WP_125732027.1">
    <property type="nucleotide sequence ID" value="NZ_AP019314.1"/>
</dbReference>